<evidence type="ECO:0000313" key="2">
    <source>
        <dbReference type="Proteomes" id="UP000426235"/>
    </source>
</evidence>
<name>A0A6I6GTG0_9PSED</name>
<keyword evidence="2" id="KW-1185">Reference proteome</keyword>
<proteinExistence type="predicted"/>
<dbReference type="AlphaFoldDB" id="A0A6I6GTG0"/>
<accession>A0A6I6GTG0</accession>
<dbReference type="Proteomes" id="UP000426235">
    <property type="component" value="Chromosome"/>
</dbReference>
<dbReference type="RefSeq" id="WP_157192755.1">
    <property type="nucleotide sequence ID" value="NZ_CP046621.1"/>
</dbReference>
<gene>
    <name evidence="1" type="ORF">GPJ81_14180</name>
</gene>
<sequence length="99" mass="10941">MRTRGTAFWEWADPSLHCRTHEEELRDGSTIDVQVRLSRAGVTQLFIGVYSASGMALYEEGMDCRSSESMTRALAWGVGKARHIAEAGVPVAPMRSRNA</sequence>
<dbReference type="EMBL" id="CP046621">
    <property type="protein sequence ID" value="QGW77782.1"/>
    <property type="molecule type" value="Genomic_DNA"/>
</dbReference>
<evidence type="ECO:0000313" key="1">
    <source>
        <dbReference type="EMBL" id="QGW77782.1"/>
    </source>
</evidence>
<organism evidence="1 2">
    <name type="scientific">Pseudomonas alkylphenolica</name>
    <dbReference type="NCBI Taxonomy" id="237609"/>
    <lineage>
        <taxon>Bacteria</taxon>
        <taxon>Pseudomonadati</taxon>
        <taxon>Pseudomonadota</taxon>
        <taxon>Gammaproteobacteria</taxon>
        <taxon>Pseudomonadales</taxon>
        <taxon>Pseudomonadaceae</taxon>
        <taxon>Pseudomonas</taxon>
    </lineage>
</organism>
<protein>
    <submittedName>
        <fullName evidence="1">Uncharacterized protein</fullName>
    </submittedName>
</protein>
<reference evidence="1" key="1">
    <citation type="submission" date="2019-12" db="EMBL/GenBank/DDBJ databases">
        <title>Hybrid Genome Assemblies of two High G+C Isolates from Undergraduate Microbiology Courses.</title>
        <authorList>
            <person name="Ne Ville C.J."/>
            <person name="Enright D."/>
            <person name="Hernandez I."/>
            <person name="Dodsworth J."/>
            <person name="Orwin P.M."/>
        </authorList>
    </citation>
    <scope>NUCLEOTIDE SEQUENCE [LARGE SCALE GENOMIC DNA]</scope>
    <source>
        <strain evidence="1">Neo</strain>
    </source>
</reference>